<dbReference type="Proteomes" id="UP001341840">
    <property type="component" value="Unassembled WGS sequence"/>
</dbReference>
<evidence type="ECO:0000313" key="3">
    <source>
        <dbReference type="Proteomes" id="UP001341840"/>
    </source>
</evidence>
<proteinExistence type="predicted"/>
<sequence length="138" mass="15456">MIPNHPHPNSNPSQPPANLRRPLSLPAVHPSDTISPATLLSSLLTLSQSILNTTTFFTQRRNAREATRQVSLLLIFLQHLHTSLLPNDAVHSLSDLHFSFQNLHFGSLPHFPCKGRTKKKGEERAPKKTRIGTRFSEV</sequence>
<dbReference type="EMBL" id="JASCZI010241719">
    <property type="protein sequence ID" value="MED6205695.1"/>
    <property type="molecule type" value="Genomic_DNA"/>
</dbReference>
<reference evidence="2 3" key="1">
    <citation type="journal article" date="2023" name="Plants (Basel)">
        <title>Bridging the Gap: Combining Genomics and Transcriptomics Approaches to Understand Stylosanthes scabra, an Orphan Legume from the Brazilian Caatinga.</title>
        <authorList>
            <person name="Ferreira-Neto J.R.C."/>
            <person name="da Silva M.D."/>
            <person name="Binneck E."/>
            <person name="de Melo N.F."/>
            <person name="da Silva R.H."/>
            <person name="de Melo A.L.T.M."/>
            <person name="Pandolfi V."/>
            <person name="Bustamante F.O."/>
            <person name="Brasileiro-Vidal A.C."/>
            <person name="Benko-Iseppon A.M."/>
        </authorList>
    </citation>
    <scope>NUCLEOTIDE SEQUENCE [LARGE SCALE GENOMIC DNA]</scope>
    <source>
        <tissue evidence="2">Leaves</tissue>
    </source>
</reference>
<keyword evidence="3" id="KW-1185">Reference proteome</keyword>
<feature type="region of interest" description="Disordered" evidence="1">
    <location>
        <begin position="115"/>
        <end position="138"/>
    </location>
</feature>
<protein>
    <submittedName>
        <fullName evidence="2">Uncharacterized protein</fullName>
    </submittedName>
</protein>
<accession>A0ABU6Y7F1</accession>
<evidence type="ECO:0000256" key="1">
    <source>
        <dbReference type="SAM" id="MobiDB-lite"/>
    </source>
</evidence>
<feature type="compositionally biased region" description="Low complexity" evidence="1">
    <location>
        <begin position="1"/>
        <end position="12"/>
    </location>
</feature>
<gene>
    <name evidence="2" type="ORF">PIB30_020134</name>
</gene>
<name>A0ABU6Y7F1_9FABA</name>
<comment type="caution">
    <text evidence="2">The sequence shown here is derived from an EMBL/GenBank/DDBJ whole genome shotgun (WGS) entry which is preliminary data.</text>
</comment>
<feature type="region of interest" description="Disordered" evidence="1">
    <location>
        <begin position="1"/>
        <end position="28"/>
    </location>
</feature>
<organism evidence="2 3">
    <name type="scientific">Stylosanthes scabra</name>
    <dbReference type="NCBI Taxonomy" id="79078"/>
    <lineage>
        <taxon>Eukaryota</taxon>
        <taxon>Viridiplantae</taxon>
        <taxon>Streptophyta</taxon>
        <taxon>Embryophyta</taxon>
        <taxon>Tracheophyta</taxon>
        <taxon>Spermatophyta</taxon>
        <taxon>Magnoliopsida</taxon>
        <taxon>eudicotyledons</taxon>
        <taxon>Gunneridae</taxon>
        <taxon>Pentapetalae</taxon>
        <taxon>rosids</taxon>
        <taxon>fabids</taxon>
        <taxon>Fabales</taxon>
        <taxon>Fabaceae</taxon>
        <taxon>Papilionoideae</taxon>
        <taxon>50 kb inversion clade</taxon>
        <taxon>dalbergioids sensu lato</taxon>
        <taxon>Dalbergieae</taxon>
        <taxon>Pterocarpus clade</taxon>
        <taxon>Stylosanthes</taxon>
    </lineage>
</organism>
<evidence type="ECO:0000313" key="2">
    <source>
        <dbReference type="EMBL" id="MED6205695.1"/>
    </source>
</evidence>